<comment type="subcellular location">
    <subcellularLocation>
        <location evidence="4">Endoplasmic reticulum membrane</location>
        <topology evidence="4">Peripheral membrane protein</topology>
    </subcellularLocation>
    <subcellularLocation>
        <location evidence="3">Microsome membrane</location>
        <topology evidence="3">Peripheral membrane protein</topology>
    </subcellularLocation>
</comment>
<comment type="function">
    <text evidence="2">May be involved in the metabolism of insect hormones and in the breakdown of synthetic insecticides.</text>
</comment>
<keyword evidence="7 14" id="KW-0479">Metal-binding</keyword>
<gene>
    <name evidence="17" type="primary">putative Cytochrome P450 9e2</name>
    <name evidence="17" type="ORF">CLUMA_CG002362</name>
</gene>
<evidence type="ECO:0000256" key="10">
    <source>
        <dbReference type="ARBA" id="ARBA00023002"/>
    </source>
</evidence>
<keyword evidence="10 15" id="KW-0560">Oxidoreductase</keyword>
<keyword evidence="16" id="KW-1133">Transmembrane helix</keyword>
<keyword evidence="11 14" id="KW-0408">Iron</keyword>
<keyword evidence="18" id="KW-1185">Reference proteome</keyword>
<dbReference type="PRINTS" id="PR00385">
    <property type="entry name" value="P450"/>
</dbReference>
<evidence type="ECO:0000256" key="14">
    <source>
        <dbReference type="PIRSR" id="PIRSR602401-1"/>
    </source>
</evidence>
<dbReference type="PROSITE" id="PS00086">
    <property type="entry name" value="CYTOCHROME_P450"/>
    <property type="match status" value="1"/>
</dbReference>
<dbReference type="PRINTS" id="PR00463">
    <property type="entry name" value="EP450I"/>
</dbReference>
<feature type="transmembrane region" description="Helical" evidence="16">
    <location>
        <begin position="323"/>
        <end position="347"/>
    </location>
</feature>
<evidence type="ECO:0000256" key="13">
    <source>
        <dbReference type="ARBA" id="ARBA00023136"/>
    </source>
</evidence>
<keyword evidence="9" id="KW-0492">Microsome</keyword>
<evidence type="ECO:0000256" key="5">
    <source>
        <dbReference type="ARBA" id="ARBA00010617"/>
    </source>
</evidence>
<dbReference type="GO" id="GO:0020037">
    <property type="term" value="F:heme binding"/>
    <property type="evidence" value="ECO:0007669"/>
    <property type="project" value="InterPro"/>
</dbReference>
<evidence type="ECO:0000256" key="2">
    <source>
        <dbReference type="ARBA" id="ARBA00003690"/>
    </source>
</evidence>
<dbReference type="InterPro" id="IPR017972">
    <property type="entry name" value="Cyt_P450_CS"/>
</dbReference>
<dbReference type="EMBL" id="CVRI01000009">
    <property type="protein sequence ID" value="CRK88660.1"/>
    <property type="molecule type" value="Genomic_DNA"/>
</dbReference>
<dbReference type="PANTHER" id="PTHR24292:SF54">
    <property type="entry name" value="CYP9F3-RELATED"/>
    <property type="match status" value="1"/>
</dbReference>
<dbReference type="Gene3D" id="1.10.630.10">
    <property type="entry name" value="Cytochrome P450"/>
    <property type="match status" value="1"/>
</dbReference>
<dbReference type="InterPro" id="IPR050476">
    <property type="entry name" value="Insect_CytP450_Detox"/>
</dbReference>
<dbReference type="InterPro" id="IPR036396">
    <property type="entry name" value="Cyt_P450_sf"/>
</dbReference>
<keyword evidence="16" id="KW-0812">Transmembrane</keyword>
<dbReference type="STRING" id="568069.A0A1J1HMP1"/>
<dbReference type="GO" id="GO:0005789">
    <property type="term" value="C:endoplasmic reticulum membrane"/>
    <property type="evidence" value="ECO:0007669"/>
    <property type="project" value="UniProtKB-SubCell"/>
</dbReference>
<evidence type="ECO:0000313" key="18">
    <source>
        <dbReference type="Proteomes" id="UP000183832"/>
    </source>
</evidence>
<keyword evidence="12 15" id="KW-0503">Monooxygenase</keyword>
<proteinExistence type="inferred from homology"/>
<evidence type="ECO:0000256" key="8">
    <source>
        <dbReference type="ARBA" id="ARBA00022824"/>
    </source>
</evidence>
<evidence type="ECO:0000256" key="11">
    <source>
        <dbReference type="ARBA" id="ARBA00023004"/>
    </source>
</evidence>
<dbReference type="FunFam" id="1.10.630.10:FF:000042">
    <property type="entry name" value="Cytochrome P450"/>
    <property type="match status" value="1"/>
</dbReference>
<dbReference type="OrthoDB" id="2789670at2759"/>
<evidence type="ECO:0000313" key="17">
    <source>
        <dbReference type="EMBL" id="CRK88660.1"/>
    </source>
</evidence>
<organism evidence="17 18">
    <name type="scientific">Clunio marinus</name>
    <dbReference type="NCBI Taxonomy" id="568069"/>
    <lineage>
        <taxon>Eukaryota</taxon>
        <taxon>Metazoa</taxon>
        <taxon>Ecdysozoa</taxon>
        <taxon>Arthropoda</taxon>
        <taxon>Hexapoda</taxon>
        <taxon>Insecta</taxon>
        <taxon>Pterygota</taxon>
        <taxon>Neoptera</taxon>
        <taxon>Endopterygota</taxon>
        <taxon>Diptera</taxon>
        <taxon>Nematocera</taxon>
        <taxon>Chironomoidea</taxon>
        <taxon>Chironomidae</taxon>
        <taxon>Clunio</taxon>
    </lineage>
</organism>
<dbReference type="AlphaFoldDB" id="A0A1J1HMP1"/>
<name>A0A1J1HMP1_9DIPT</name>
<keyword evidence="13 16" id="KW-0472">Membrane</keyword>
<dbReference type="InterPro" id="IPR002401">
    <property type="entry name" value="Cyt_P450_E_grp-I"/>
</dbReference>
<evidence type="ECO:0000256" key="1">
    <source>
        <dbReference type="ARBA" id="ARBA00001971"/>
    </source>
</evidence>
<feature type="binding site" description="axial binding residue" evidence="14">
    <location>
        <position position="486"/>
    </location>
    <ligand>
        <name>heme</name>
        <dbReference type="ChEBI" id="CHEBI:30413"/>
    </ligand>
    <ligandPart>
        <name>Fe</name>
        <dbReference type="ChEBI" id="CHEBI:18248"/>
    </ligandPart>
</feature>
<dbReference type="Proteomes" id="UP000183832">
    <property type="component" value="Unassembled WGS sequence"/>
</dbReference>
<evidence type="ECO:0000256" key="6">
    <source>
        <dbReference type="ARBA" id="ARBA00022617"/>
    </source>
</evidence>
<protein>
    <submittedName>
        <fullName evidence="17">CLUMA_CG002362, isoform A</fullName>
    </submittedName>
</protein>
<keyword evidence="6 14" id="KW-0349">Heme</keyword>
<evidence type="ECO:0000256" key="4">
    <source>
        <dbReference type="ARBA" id="ARBA00004406"/>
    </source>
</evidence>
<feature type="transmembrane region" description="Helical" evidence="16">
    <location>
        <begin position="6"/>
        <end position="26"/>
    </location>
</feature>
<evidence type="ECO:0000256" key="15">
    <source>
        <dbReference type="RuleBase" id="RU000461"/>
    </source>
</evidence>
<evidence type="ECO:0000256" key="9">
    <source>
        <dbReference type="ARBA" id="ARBA00022848"/>
    </source>
</evidence>
<evidence type="ECO:0000256" key="12">
    <source>
        <dbReference type="ARBA" id="ARBA00023033"/>
    </source>
</evidence>
<dbReference type="InterPro" id="IPR001128">
    <property type="entry name" value="Cyt_P450"/>
</dbReference>
<accession>A0A1J1HMP1</accession>
<comment type="similarity">
    <text evidence="5 15">Belongs to the cytochrome P450 family.</text>
</comment>
<dbReference type="GO" id="GO:0005506">
    <property type="term" value="F:iron ion binding"/>
    <property type="evidence" value="ECO:0007669"/>
    <property type="project" value="InterPro"/>
</dbReference>
<dbReference type="CDD" id="cd11056">
    <property type="entry name" value="CYP6-like"/>
    <property type="match status" value="1"/>
</dbReference>
<reference evidence="17 18" key="1">
    <citation type="submission" date="2015-04" db="EMBL/GenBank/DDBJ databases">
        <authorList>
            <person name="Syromyatnikov M.Y."/>
            <person name="Popov V.N."/>
        </authorList>
    </citation>
    <scope>NUCLEOTIDE SEQUENCE [LARGE SCALE GENOMIC DNA]</scope>
</reference>
<keyword evidence="8" id="KW-0256">Endoplasmic reticulum</keyword>
<dbReference type="Pfam" id="PF00067">
    <property type="entry name" value="p450"/>
    <property type="match status" value="1"/>
</dbReference>
<sequence>MAYIIFLIAIAAYLFYKWSILTYKYFERQEIPFRKPVPLFGTNINLITRKKNFMDTLDEWYNEFPNEKVTGLFEFRKPLVLIKDPKIAKLIAVKDFDYFMDHRSVITEDIDPLFGKALVSLRGQKWKDMRATLSPAFTGSKMRQMFDFVSTVGHQTALSMKEEIKNGNEDSFEFKELSIKFAVDVIASCAFGIEVNSFTTPDNDFHKIAKKLTNFTSTRTILVFVGYMLFPALMKLTNIKILDKESCDFFEEAIIETMRIREEKGIIRHDMIHLLIQARKGQLTHQNNQESNANDKSSDGFATVEESSVGKSEVTRKWEDLDLAAQAFIFFLAGFDTIATAMSFMAYELVCNRDVQQKLYQEIYEMNQELDGKKITYEKIQSMKYLDQTVSEALRKWPPAPVGFEMFMKSFVTDRKCVKDYDLIFDNKRLHFDTTSSCFIPIWNFHRDPKYFPNPDKFDPERFNEENRKNIDPDTYLPFGIGPRNCIGSRFALMELKTFFYYLLLNFSFVTAEKTEIPLKFAKIPFNIKPENGIWVKFRPRND</sequence>
<dbReference type="GO" id="GO:0004497">
    <property type="term" value="F:monooxygenase activity"/>
    <property type="evidence" value="ECO:0007669"/>
    <property type="project" value="UniProtKB-KW"/>
</dbReference>
<dbReference type="GO" id="GO:0016705">
    <property type="term" value="F:oxidoreductase activity, acting on paired donors, with incorporation or reduction of molecular oxygen"/>
    <property type="evidence" value="ECO:0007669"/>
    <property type="project" value="InterPro"/>
</dbReference>
<dbReference type="PANTHER" id="PTHR24292">
    <property type="entry name" value="CYTOCHROME P450"/>
    <property type="match status" value="1"/>
</dbReference>
<evidence type="ECO:0000256" key="3">
    <source>
        <dbReference type="ARBA" id="ARBA00004174"/>
    </source>
</evidence>
<evidence type="ECO:0000256" key="7">
    <source>
        <dbReference type="ARBA" id="ARBA00022723"/>
    </source>
</evidence>
<comment type="cofactor">
    <cofactor evidence="1 14">
        <name>heme</name>
        <dbReference type="ChEBI" id="CHEBI:30413"/>
    </cofactor>
</comment>
<evidence type="ECO:0000256" key="16">
    <source>
        <dbReference type="SAM" id="Phobius"/>
    </source>
</evidence>
<dbReference type="SUPFAM" id="SSF48264">
    <property type="entry name" value="Cytochrome P450"/>
    <property type="match status" value="1"/>
</dbReference>